<evidence type="ECO:0000313" key="4">
    <source>
        <dbReference type="Ensembl" id="ENSSFAP00005000077.1"/>
    </source>
</evidence>
<accession>A0A672F4B6</accession>
<dbReference type="SUPFAM" id="SSF49562">
    <property type="entry name" value="C2 domain (Calcium/lipid-binding domain, CaLB)"/>
    <property type="match status" value="1"/>
</dbReference>
<dbReference type="InterPro" id="IPR052784">
    <property type="entry name" value="Perforin-1_pore-forming"/>
</dbReference>
<dbReference type="GO" id="GO:0016020">
    <property type="term" value="C:membrane"/>
    <property type="evidence" value="ECO:0007669"/>
    <property type="project" value="TreeGrafter"/>
</dbReference>
<dbReference type="GO" id="GO:0001771">
    <property type="term" value="P:immunological synapse formation"/>
    <property type="evidence" value="ECO:0007669"/>
    <property type="project" value="TreeGrafter"/>
</dbReference>
<dbReference type="InterPro" id="IPR020864">
    <property type="entry name" value="MACPF"/>
</dbReference>
<dbReference type="InterPro" id="IPR000008">
    <property type="entry name" value="C2_dom"/>
</dbReference>
<name>A0A672F4B6_SALFA</name>
<feature type="chain" id="PRO_5025494658" evidence="1">
    <location>
        <begin position="17"/>
        <end position="552"/>
    </location>
</feature>
<feature type="domain" description="C2" evidence="2">
    <location>
        <begin position="380"/>
        <end position="498"/>
    </location>
</feature>
<reference evidence="4" key="2">
    <citation type="submission" date="2025-08" db="UniProtKB">
        <authorList>
            <consortium name="Ensembl"/>
        </authorList>
    </citation>
    <scope>IDENTIFICATION</scope>
</reference>
<dbReference type="PANTHER" id="PTHR46096:SF5">
    <property type="entry name" value="PERFORIN 1.2 PRECURSOR-RELATED"/>
    <property type="match status" value="1"/>
</dbReference>
<dbReference type="PROSITE" id="PS51412">
    <property type="entry name" value="MACPF_2"/>
    <property type="match status" value="1"/>
</dbReference>
<gene>
    <name evidence="4" type="primary">prf1.3</name>
</gene>
<dbReference type="SMART" id="SM00239">
    <property type="entry name" value="C2"/>
    <property type="match status" value="1"/>
</dbReference>
<dbReference type="Ensembl" id="ENSSFAT00005000082.1">
    <property type="protein sequence ID" value="ENSSFAP00005000077.1"/>
    <property type="gene ID" value="ENSSFAG00005000073.1"/>
</dbReference>
<dbReference type="OMA" id="DNPQWSE"/>
<evidence type="ECO:0000313" key="5">
    <source>
        <dbReference type="Proteomes" id="UP000472267"/>
    </source>
</evidence>
<dbReference type="Pfam" id="PF00168">
    <property type="entry name" value="C2"/>
    <property type="match status" value="1"/>
</dbReference>
<dbReference type="AlphaFoldDB" id="A0A672F4B6"/>
<dbReference type="InParanoid" id="A0A672F4B6"/>
<evidence type="ECO:0000259" key="3">
    <source>
        <dbReference type="PROSITE" id="PS51412"/>
    </source>
</evidence>
<proteinExistence type="predicted"/>
<evidence type="ECO:0000256" key="1">
    <source>
        <dbReference type="SAM" id="SignalP"/>
    </source>
</evidence>
<feature type="domain" description="MACPF" evidence="3">
    <location>
        <begin position="21"/>
        <end position="361"/>
    </location>
</feature>
<dbReference type="GO" id="GO:0051607">
    <property type="term" value="P:defense response to virus"/>
    <property type="evidence" value="ECO:0007669"/>
    <property type="project" value="TreeGrafter"/>
</dbReference>
<dbReference type="GO" id="GO:0001913">
    <property type="term" value="P:T cell mediated cytotoxicity"/>
    <property type="evidence" value="ECO:0007669"/>
    <property type="project" value="TreeGrafter"/>
</dbReference>
<dbReference type="GO" id="GO:0022829">
    <property type="term" value="F:wide pore channel activity"/>
    <property type="evidence" value="ECO:0007669"/>
    <property type="project" value="TreeGrafter"/>
</dbReference>
<dbReference type="PROSITE" id="PS50004">
    <property type="entry name" value="C2"/>
    <property type="match status" value="1"/>
</dbReference>
<keyword evidence="5" id="KW-1185">Reference proteome</keyword>
<sequence length="552" mass="60336">MLLLLLLLLRPPPCAGCQASSFTECQVAPFVAGHDLAGEGFDVVTMKTTGAGVVDLKTFMVGGVKGNCTVCHNRLLQQTQKLPAAVRDWKVKVQCKRHITSKIFDSSQSVMKEEGSSVNRSWKVGLKIGGLAGFATGGSHSDTTKFVESRSKRDKSSFLTHHFQCEYYSLQLRSSPPLTEDFQKSLNNLPSTHYHRNTSAFRRFISTYGTHFIRGVTLGGRLHAITAVRTCEAAMGAMSAHTVGTCLSVEASATIGFISSENSVKFCNEKMKSLRNATAFSRAFSDRMSSVSGGDGDVSDVLFGDGGAAAYLKWLRSLKRVPGVVSYWISPLHQLVTDNPMLRSTLQDAISDYIRRRAKSLQCPASCPIGHRTPSCACRCHGHRMVDANCCPAAPGVARLGVTVVRAEGLWGDDFTRTDGYVKVRYGAHGATTPVVWNDDFPQWNYQIHFGSVNLGGNLPVRFEVWDRDHAWDDDLLGSASVFPTAGGKPERRFRLKHGALIIRLTVQCAPSLQGALCQQYAPSPARVERWGSGWSAAEEGASRFSTRDKMK</sequence>
<reference evidence="4" key="1">
    <citation type="submission" date="2019-06" db="EMBL/GenBank/DDBJ databases">
        <authorList>
            <consortium name="Wellcome Sanger Institute Data Sharing"/>
        </authorList>
    </citation>
    <scope>NUCLEOTIDE SEQUENCE [LARGE SCALE GENOMIC DNA]</scope>
</reference>
<dbReference type="Pfam" id="PF01823">
    <property type="entry name" value="MACPF"/>
    <property type="match status" value="1"/>
</dbReference>
<dbReference type="OrthoDB" id="1366754at2759"/>
<dbReference type="Gene3D" id="2.60.40.150">
    <property type="entry name" value="C2 domain"/>
    <property type="match status" value="1"/>
</dbReference>
<reference evidence="4" key="3">
    <citation type="submission" date="2025-09" db="UniProtKB">
        <authorList>
            <consortium name="Ensembl"/>
        </authorList>
    </citation>
    <scope>IDENTIFICATION</scope>
</reference>
<keyword evidence="1" id="KW-0732">Signal</keyword>
<dbReference type="InterPro" id="IPR035892">
    <property type="entry name" value="C2_domain_sf"/>
</dbReference>
<dbReference type="Proteomes" id="UP000472267">
    <property type="component" value="Chromosome 4"/>
</dbReference>
<dbReference type="FunCoup" id="A0A672F4B6">
    <property type="interactions" value="1384"/>
</dbReference>
<protein>
    <submittedName>
        <fullName evidence="4">Perforin-1-like</fullName>
    </submittedName>
</protein>
<dbReference type="PANTHER" id="PTHR46096">
    <property type="entry name" value="PERFORIN-1"/>
    <property type="match status" value="1"/>
</dbReference>
<dbReference type="SMART" id="SM00457">
    <property type="entry name" value="MACPF"/>
    <property type="match status" value="1"/>
</dbReference>
<organism evidence="4 5">
    <name type="scientific">Salarias fasciatus</name>
    <name type="common">Jewelled blenny</name>
    <name type="synonym">Blennius fasciatus</name>
    <dbReference type="NCBI Taxonomy" id="181472"/>
    <lineage>
        <taxon>Eukaryota</taxon>
        <taxon>Metazoa</taxon>
        <taxon>Chordata</taxon>
        <taxon>Craniata</taxon>
        <taxon>Vertebrata</taxon>
        <taxon>Euteleostomi</taxon>
        <taxon>Actinopterygii</taxon>
        <taxon>Neopterygii</taxon>
        <taxon>Teleostei</taxon>
        <taxon>Neoteleostei</taxon>
        <taxon>Acanthomorphata</taxon>
        <taxon>Ovalentaria</taxon>
        <taxon>Blenniimorphae</taxon>
        <taxon>Blenniiformes</taxon>
        <taxon>Blennioidei</taxon>
        <taxon>Blenniidae</taxon>
        <taxon>Salariinae</taxon>
        <taxon>Salarias</taxon>
    </lineage>
</organism>
<feature type="signal peptide" evidence="1">
    <location>
        <begin position="1"/>
        <end position="16"/>
    </location>
</feature>
<evidence type="ECO:0000259" key="2">
    <source>
        <dbReference type="PROSITE" id="PS50004"/>
    </source>
</evidence>